<evidence type="ECO:0000313" key="8">
    <source>
        <dbReference type="Proteomes" id="UP000237144"/>
    </source>
</evidence>
<feature type="region of interest" description="Disordered" evidence="5">
    <location>
        <begin position="1"/>
        <end position="46"/>
    </location>
</feature>
<keyword evidence="1" id="KW-0479">Metal-binding</keyword>
<feature type="compositionally biased region" description="Low complexity" evidence="5">
    <location>
        <begin position="394"/>
        <end position="403"/>
    </location>
</feature>
<feature type="region of interest" description="Disordered" evidence="5">
    <location>
        <begin position="58"/>
        <end position="147"/>
    </location>
</feature>
<feature type="region of interest" description="Disordered" evidence="5">
    <location>
        <begin position="295"/>
        <end position="332"/>
    </location>
</feature>
<feature type="domain" description="RING-type" evidence="6">
    <location>
        <begin position="337"/>
        <end position="379"/>
    </location>
</feature>
<dbReference type="STRING" id="741276.A0A2S5BDW4"/>
<dbReference type="EMBL" id="PJQD01000020">
    <property type="protein sequence ID" value="POY74964.1"/>
    <property type="molecule type" value="Genomic_DNA"/>
</dbReference>
<evidence type="ECO:0000256" key="4">
    <source>
        <dbReference type="PROSITE-ProRule" id="PRU00175"/>
    </source>
</evidence>
<dbReference type="PROSITE" id="PS50089">
    <property type="entry name" value="ZF_RING_2"/>
    <property type="match status" value="1"/>
</dbReference>
<dbReference type="InterPro" id="IPR017907">
    <property type="entry name" value="Znf_RING_CS"/>
</dbReference>
<evidence type="ECO:0000259" key="6">
    <source>
        <dbReference type="PROSITE" id="PS50089"/>
    </source>
</evidence>
<feature type="compositionally biased region" description="Gly residues" evidence="5">
    <location>
        <begin position="180"/>
        <end position="212"/>
    </location>
</feature>
<dbReference type="AlphaFoldDB" id="A0A2S5BDW4"/>
<feature type="compositionally biased region" description="Acidic residues" evidence="5">
    <location>
        <begin position="418"/>
        <end position="428"/>
    </location>
</feature>
<gene>
    <name evidence="7" type="ORF">BMF94_1940</name>
</gene>
<proteinExistence type="predicted"/>
<feature type="compositionally biased region" description="Acidic residues" evidence="5">
    <location>
        <begin position="1"/>
        <end position="14"/>
    </location>
</feature>
<dbReference type="OrthoDB" id="2507647at2759"/>
<feature type="compositionally biased region" description="Basic and acidic residues" evidence="5">
    <location>
        <begin position="297"/>
        <end position="309"/>
    </location>
</feature>
<keyword evidence="3" id="KW-0862">Zinc</keyword>
<dbReference type="GO" id="GO:0008270">
    <property type="term" value="F:zinc ion binding"/>
    <property type="evidence" value="ECO:0007669"/>
    <property type="project" value="UniProtKB-KW"/>
</dbReference>
<evidence type="ECO:0000256" key="5">
    <source>
        <dbReference type="SAM" id="MobiDB-lite"/>
    </source>
</evidence>
<evidence type="ECO:0000313" key="7">
    <source>
        <dbReference type="EMBL" id="POY74964.1"/>
    </source>
</evidence>
<evidence type="ECO:0000256" key="3">
    <source>
        <dbReference type="ARBA" id="ARBA00022833"/>
    </source>
</evidence>
<reference evidence="7 8" key="1">
    <citation type="journal article" date="2018" name="Front. Microbiol.">
        <title>Prospects for Fungal Bioremediation of Acidic Radioactive Waste Sites: Characterization and Genome Sequence of Rhodotorula taiwanensis MD1149.</title>
        <authorList>
            <person name="Tkavc R."/>
            <person name="Matrosova V.Y."/>
            <person name="Grichenko O.E."/>
            <person name="Gostincar C."/>
            <person name="Volpe R.P."/>
            <person name="Klimenkova P."/>
            <person name="Gaidamakova E.K."/>
            <person name="Zhou C.E."/>
            <person name="Stewart B.J."/>
            <person name="Lyman M.G."/>
            <person name="Malfatti S.A."/>
            <person name="Rubinfeld B."/>
            <person name="Courtot M."/>
            <person name="Singh J."/>
            <person name="Dalgard C.L."/>
            <person name="Hamilton T."/>
            <person name="Frey K.G."/>
            <person name="Gunde-Cimerman N."/>
            <person name="Dugan L."/>
            <person name="Daly M.J."/>
        </authorList>
    </citation>
    <scope>NUCLEOTIDE SEQUENCE [LARGE SCALE GENOMIC DNA]</scope>
    <source>
        <strain evidence="7 8">MD1149</strain>
    </source>
</reference>
<keyword evidence="8" id="KW-1185">Reference proteome</keyword>
<evidence type="ECO:0000256" key="2">
    <source>
        <dbReference type="ARBA" id="ARBA00022771"/>
    </source>
</evidence>
<comment type="caution">
    <text evidence="7">The sequence shown here is derived from an EMBL/GenBank/DDBJ whole genome shotgun (WGS) entry which is preliminary data.</text>
</comment>
<accession>A0A2S5BDW4</accession>
<feature type="compositionally biased region" description="Pro residues" evidence="5">
    <location>
        <begin position="79"/>
        <end position="94"/>
    </location>
</feature>
<dbReference type="Proteomes" id="UP000237144">
    <property type="component" value="Unassembled WGS sequence"/>
</dbReference>
<sequence length="504" mass="52035">MVISSDDDDSDDPDYTTAPSGRAGPSSYTGPSAFHPAANVGRARRALPTRAARATRFEAAYATDSDSEIEVVSERPASRSPPPPLLPARPPPPRARYSEFGAPIASPPPFIVPDGATPTTGTSSRRRSNPRRSTRIQAGADAPMNLPDDPVEADAALARALAQADANDRGVQDYLAGQTYGRGSGGPSRGIASRGGRGGAARGGAAADGGGRGYRGLMSDQGLIDLLMTSGYEALGGALWRGGINVFGGAGSLSGAYYGGGGGYGGPAGGWGGAAKVKAASKKYGVRMSHPTPVEKGFSRDIVEPRDPDAPVPDPSTTTATKKSRSKKPTEELEPVCASCLETLLLSGSGDKKVFGLRCGHVVCARCLNEAKGRCRAIREQEKGGWVVDSNGLATNGYKAATGKGKGKVPEMPGTLSLDDDDNDEPAPEPDATSSSRPAKRRRPNGSDSALPSTSSKGKGKGKSRADETGVEEDWTTCPVVTCDGKGSDLLAEEGWARPYEVFA</sequence>
<dbReference type="PROSITE" id="PS00518">
    <property type="entry name" value="ZF_RING_1"/>
    <property type="match status" value="1"/>
</dbReference>
<feature type="compositionally biased region" description="Basic residues" evidence="5">
    <location>
        <begin position="124"/>
        <end position="134"/>
    </location>
</feature>
<organism evidence="7 8">
    <name type="scientific">Rhodotorula taiwanensis</name>
    <dbReference type="NCBI Taxonomy" id="741276"/>
    <lineage>
        <taxon>Eukaryota</taxon>
        <taxon>Fungi</taxon>
        <taxon>Dikarya</taxon>
        <taxon>Basidiomycota</taxon>
        <taxon>Pucciniomycotina</taxon>
        <taxon>Microbotryomycetes</taxon>
        <taxon>Sporidiobolales</taxon>
        <taxon>Sporidiobolaceae</taxon>
        <taxon>Rhodotorula</taxon>
    </lineage>
</organism>
<keyword evidence="2 4" id="KW-0863">Zinc-finger</keyword>
<feature type="region of interest" description="Disordered" evidence="5">
    <location>
        <begin position="178"/>
        <end position="212"/>
    </location>
</feature>
<dbReference type="InterPro" id="IPR001841">
    <property type="entry name" value="Znf_RING"/>
</dbReference>
<protein>
    <recommendedName>
        <fullName evidence="6">RING-type domain-containing protein</fullName>
    </recommendedName>
</protein>
<evidence type="ECO:0000256" key="1">
    <source>
        <dbReference type="ARBA" id="ARBA00022723"/>
    </source>
</evidence>
<feature type="region of interest" description="Disordered" evidence="5">
    <location>
        <begin position="388"/>
        <end position="487"/>
    </location>
</feature>
<dbReference type="CDD" id="cd16449">
    <property type="entry name" value="RING-HC"/>
    <property type="match status" value="1"/>
</dbReference>
<name>A0A2S5BDW4_9BASI</name>